<evidence type="ECO:0000256" key="7">
    <source>
        <dbReference type="ARBA" id="ARBA00023163"/>
    </source>
</evidence>
<dbReference type="PROSITE" id="PS51755">
    <property type="entry name" value="OMPR_PHOB"/>
    <property type="match status" value="1"/>
</dbReference>
<dbReference type="GO" id="GO:0000976">
    <property type="term" value="F:transcription cis-regulatory region binding"/>
    <property type="evidence" value="ECO:0007669"/>
    <property type="project" value="TreeGrafter"/>
</dbReference>
<dbReference type="CDD" id="cd00383">
    <property type="entry name" value="trans_reg_C"/>
    <property type="match status" value="1"/>
</dbReference>
<keyword evidence="13" id="KW-1185">Reference proteome</keyword>
<proteinExistence type="predicted"/>
<dbReference type="PANTHER" id="PTHR48111">
    <property type="entry name" value="REGULATOR OF RPOS"/>
    <property type="match status" value="1"/>
</dbReference>
<accession>A0A2N7VX16</accession>
<gene>
    <name evidence="12" type="ORF">C0Z18_07555</name>
</gene>
<dbReference type="Proteomes" id="UP000235616">
    <property type="component" value="Unassembled WGS sequence"/>
</dbReference>
<dbReference type="SUPFAM" id="SSF46894">
    <property type="entry name" value="C-terminal effector domain of the bipartite response regulators"/>
    <property type="match status" value="1"/>
</dbReference>
<dbReference type="RefSeq" id="WP_102644761.1">
    <property type="nucleotide sequence ID" value="NZ_PNYA01000005.1"/>
</dbReference>
<dbReference type="SUPFAM" id="SSF52172">
    <property type="entry name" value="CheY-like"/>
    <property type="match status" value="1"/>
</dbReference>
<evidence type="ECO:0000256" key="4">
    <source>
        <dbReference type="ARBA" id="ARBA00023012"/>
    </source>
</evidence>
<dbReference type="InterPro" id="IPR016032">
    <property type="entry name" value="Sig_transdc_resp-reg_C-effctor"/>
</dbReference>
<evidence type="ECO:0000256" key="9">
    <source>
        <dbReference type="PROSITE-ProRule" id="PRU01091"/>
    </source>
</evidence>
<dbReference type="Pfam" id="PF00072">
    <property type="entry name" value="Response_reg"/>
    <property type="match status" value="1"/>
</dbReference>
<dbReference type="GO" id="GO:0006355">
    <property type="term" value="P:regulation of DNA-templated transcription"/>
    <property type="evidence" value="ECO:0007669"/>
    <property type="project" value="InterPro"/>
</dbReference>
<evidence type="ECO:0000313" key="12">
    <source>
        <dbReference type="EMBL" id="PMS21695.1"/>
    </source>
</evidence>
<dbReference type="PANTHER" id="PTHR48111:SF47">
    <property type="entry name" value="TRANSCRIPTIONAL REGULATORY PROTEIN RSTA"/>
    <property type="match status" value="1"/>
</dbReference>
<dbReference type="EMBL" id="PNYA01000005">
    <property type="protein sequence ID" value="PMS21695.1"/>
    <property type="molecule type" value="Genomic_DNA"/>
</dbReference>
<organism evidence="12 13">
    <name type="scientific">Trinickia dabaoshanensis</name>
    <dbReference type="NCBI Taxonomy" id="564714"/>
    <lineage>
        <taxon>Bacteria</taxon>
        <taxon>Pseudomonadati</taxon>
        <taxon>Pseudomonadota</taxon>
        <taxon>Betaproteobacteria</taxon>
        <taxon>Burkholderiales</taxon>
        <taxon>Burkholderiaceae</taxon>
        <taxon>Trinickia</taxon>
    </lineage>
</organism>
<dbReference type="InterPro" id="IPR001867">
    <property type="entry name" value="OmpR/PhoB-type_DNA-bd"/>
</dbReference>
<evidence type="ECO:0000256" key="5">
    <source>
        <dbReference type="ARBA" id="ARBA00023015"/>
    </source>
</evidence>
<dbReference type="SMART" id="SM00448">
    <property type="entry name" value="REC"/>
    <property type="match status" value="1"/>
</dbReference>
<reference evidence="12 13" key="1">
    <citation type="submission" date="2018-01" db="EMBL/GenBank/DDBJ databases">
        <title>Whole genome analyses suggest that Burkholderia sensu lato contains two further novel genera in the rhizoxinica-symbiotica group Mycetohabitans gen. nov., and Trinickia gen. nov.: implications for the evolution of diazotrophy and nodulation in the Burkholderiaceae.</title>
        <authorList>
            <person name="Estrada-de los Santos P."/>
            <person name="Palmer M."/>
            <person name="Chavez-Ramirez B."/>
            <person name="Beukes C."/>
            <person name="Steenkamp E.T."/>
            <person name="Hirsch A.M."/>
            <person name="Manyaka P."/>
            <person name="Maluk M."/>
            <person name="Lafos M."/>
            <person name="Crook M."/>
            <person name="Gross E."/>
            <person name="Simon M.F."/>
            <person name="Bueno dos Reis Junior F."/>
            <person name="Poole P.S."/>
            <person name="Venter S.N."/>
            <person name="James E.K."/>
        </authorList>
    </citation>
    <scope>NUCLEOTIDE SEQUENCE [LARGE SCALE GENOMIC DNA]</scope>
    <source>
        <strain evidence="12 13">GIMN1.004</strain>
    </source>
</reference>
<dbReference type="InterPro" id="IPR039420">
    <property type="entry name" value="WalR-like"/>
</dbReference>
<evidence type="ECO:0000256" key="8">
    <source>
        <dbReference type="PROSITE-ProRule" id="PRU00169"/>
    </source>
</evidence>
<keyword evidence="2" id="KW-0963">Cytoplasm</keyword>
<keyword evidence="3 8" id="KW-0597">Phosphoprotein</keyword>
<comment type="caution">
    <text evidence="12">The sequence shown here is derived from an EMBL/GenBank/DDBJ whole genome shotgun (WGS) entry which is preliminary data.</text>
</comment>
<evidence type="ECO:0000259" key="11">
    <source>
        <dbReference type="PROSITE" id="PS51755"/>
    </source>
</evidence>
<dbReference type="SMART" id="SM00862">
    <property type="entry name" value="Trans_reg_C"/>
    <property type="match status" value="1"/>
</dbReference>
<dbReference type="Gene3D" id="3.40.50.2300">
    <property type="match status" value="1"/>
</dbReference>
<feature type="domain" description="OmpR/PhoB-type" evidence="11">
    <location>
        <begin position="131"/>
        <end position="231"/>
    </location>
</feature>
<dbReference type="Pfam" id="PF00486">
    <property type="entry name" value="Trans_reg_C"/>
    <property type="match status" value="1"/>
</dbReference>
<keyword evidence="6 9" id="KW-0238">DNA-binding</keyword>
<evidence type="ECO:0000313" key="13">
    <source>
        <dbReference type="Proteomes" id="UP000235616"/>
    </source>
</evidence>
<dbReference type="FunFam" id="1.10.10.10:FF:000099">
    <property type="entry name" value="Two-component system response regulator TorR"/>
    <property type="match status" value="1"/>
</dbReference>
<dbReference type="GO" id="GO:0000156">
    <property type="term" value="F:phosphorelay response regulator activity"/>
    <property type="evidence" value="ECO:0007669"/>
    <property type="project" value="TreeGrafter"/>
</dbReference>
<sequence length="235" mass="26318">MSHSILLVEDDARLSSLVAGYLRKHGYEVRTVLHGNEAVPAIVEYRPDLVVLDINLPGKDGFTILREARERFDGVIIMVTARDDQFDEVLGLEFGADDYVHKPVEPRVLLARVKAQLRRSPGRAGDASEQPELYRFGKFEISRATRTVVLPDGSAPELTSAEFDLLWALVRSAGEVASRDDLLRELRGIGFDGLDRTVDGCISRLRRKLGDDATNPQRIKTVRGKGYQFSKVVWE</sequence>
<dbReference type="Gene3D" id="6.10.250.690">
    <property type="match status" value="1"/>
</dbReference>
<dbReference type="GO" id="GO:0032993">
    <property type="term" value="C:protein-DNA complex"/>
    <property type="evidence" value="ECO:0007669"/>
    <property type="project" value="TreeGrafter"/>
</dbReference>
<dbReference type="OrthoDB" id="165980at2"/>
<dbReference type="InterPro" id="IPR036388">
    <property type="entry name" value="WH-like_DNA-bd_sf"/>
</dbReference>
<feature type="DNA-binding region" description="OmpR/PhoB-type" evidence="9">
    <location>
        <begin position="131"/>
        <end position="231"/>
    </location>
</feature>
<keyword evidence="7" id="KW-0804">Transcription</keyword>
<dbReference type="Gene3D" id="1.10.10.10">
    <property type="entry name" value="Winged helix-like DNA-binding domain superfamily/Winged helix DNA-binding domain"/>
    <property type="match status" value="1"/>
</dbReference>
<evidence type="ECO:0000256" key="6">
    <source>
        <dbReference type="ARBA" id="ARBA00023125"/>
    </source>
</evidence>
<keyword evidence="5" id="KW-0805">Transcription regulation</keyword>
<evidence type="ECO:0000256" key="2">
    <source>
        <dbReference type="ARBA" id="ARBA00022490"/>
    </source>
</evidence>
<feature type="domain" description="Response regulatory" evidence="10">
    <location>
        <begin position="4"/>
        <end position="117"/>
    </location>
</feature>
<evidence type="ECO:0000256" key="3">
    <source>
        <dbReference type="ARBA" id="ARBA00022553"/>
    </source>
</evidence>
<protein>
    <submittedName>
        <fullName evidence="12">DNA-binding response regulator</fullName>
    </submittedName>
</protein>
<keyword evidence="4" id="KW-0902">Two-component regulatory system</keyword>
<name>A0A2N7VX16_9BURK</name>
<evidence type="ECO:0000256" key="1">
    <source>
        <dbReference type="ARBA" id="ARBA00004496"/>
    </source>
</evidence>
<dbReference type="InterPro" id="IPR001789">
    <property type="entry name" value="Sig_transdc_resp-reg_receiver"/>
</dbReference>
<dbReference type="PROSITE" id="PS50110">
    <property type="entry name" value="RESPONSE_REGULATORY"/>
    <property type="match status" value="1"/>
</dbReference>
<dbReference type="AlphaFoldDB" id="A0A2N7VX16"/>
<evidence type="ECO:0000259" key="10">
    <source>
        <dbReference type="PROSITE" id="PS50110"/>
    </source>
</evidence>
<feature type="modified residue" description="4-aspartylphosphate" evidence="8">
    <location>
        <position position="53"/>
    </location>
</feature>
<dbReference type="InterPro" id="IPR011006">
    <property type="entry name" value="CheY-like_superfamily"/>
</dbReference>
<comment type="subcellular location">
    <subcellularLocation>
        <location evidence="1">Cytoplasm</location>
    </subcellularLocation>
</comment>
<dbReference type="GO" id="GO:0005829">
    <property type="term" value="C:cytosol"/>
    <property type="evidence" value="ECO:0007669"/>
    <property type="project" value="TreeGrafter"/>
</dbReference>